<reference evidence="1" key="1">
    <citation type="submission" date="2023-04" db="EMBL/GenBank/DDBJ databases">
        <authorList>
            <consortium name="ELIXIR-Norway"/>
        </authorList>
    </citation>
    <scope>NUCLEOTIDE SEQUENCE [LARGE SCALE GENOMIC DNA]</scope>
</reference>
<keyword evidence="2" id="KW-1185">Reference proteome</keyword>
<dbReference type="EMBL" id="OX459946">
    <property type="protein sequence ID" value="CAI9153356.1"/>
    <property type="molecule type" value="Genomic_DNA"/>
</dbReference>
<evidence type="ECO:0000313" key="1">
    <source>
        <dbReference type="EMBL" id="CAI9153356.1"/>
    </source>
</evidence>
<dbReference type="Proteomes" id="UP001176941">
    <property type="component" value="Chromosome 10"/>
</dbReference>
<gene>
    <name evidence="1" type="ORF">MRATA1EN1_LOCUS2318</name>
</gene>
<name>A0ABN8XW90_RANTA</name>
<proteinExistence type="predicted"/>
<protein>
    <submittedName>
        <fullName evidence="1">Uncharacterized protein</fullName>
    </submittedName>
</protein>
<organism evidence="1 2">
    <name type="scientific">Rangifer tarandus platyrhynchus</name>
    <name type="common">Svalbard reindeer</name>
    <dbReference type="NCBI Taxonomy" id="3082113"/>
    <lineage>
        <taxon>Eukaryota</taxon>
        <taxon>Metazoa</taxon>
        <taxon>Chordata</taxon>
        <taxon>Craniata</taxon>
        <taxon>Vertebrata</taxon>
        <taxon>Euteleostomi</taxon>
        <taxon>Mammalia</taxon>
        <taxon>Eutheria</taxon>
        <taxon>Laurasiatheria</taxon>
        <taxon>Artiodactyla</taxon>
        <taxon>Ruminantia</taxon>
        <taxon>Pecora</taxon>
        <taxon>Cervidae</taxon>
        <taxon>Odocoileinae</taxon>
        <taxon>Rangifer</taxon>
    </lineage>
</organism>
<evidence type="ECO:0000313" key="2">
    <source>
        <dbReference type="Proteomes" id="UP001176941"/>
    </source>
</evidence>
<sequence length="113" mass="12209">MDHCTPSLGPLPPLFPSPASIPHMACYNGLLKTGMDLLKLQRIKLKLQVQGPVSGISNLSLHPQLPIFTLPTTLNLECSPAMSCLSPPLYLCPDCLLPLHCSLPAGKTPKPMW</sequence>
<accession>A0ABN8XW90</accession>